<dbReference type="InterPro" id="IPR003591">
    <property type="entry name" value="Leu-rich_rpt_typical-subtyp"/>
</dbReference>
<evidence type="ECO:0000256" key="1">
    <source>
        <dbReference type="ARBA" id="ARBA00004191"/>
    </source>
</evidence>
<dbReference type="Pfam" id="PF08263">
    <property type="entry name" value="LRRNT_2"/>
    <property type="match status" value="1"/>
</dbReference>
<keyword evidence="14" id="KW-0418">Kinase</keyword>
<evidence type="ECO:0000256" key="5">
    <source>
        <dbReference type="ARBA" id="ARBA00012513"/>
    </source>
</evidence>
<dbReference type="InterPro" id="IPR000719">
    <property type="entry name" value="Prot_kinase_dom"/>
</dbReference>
<comment type="subcellular location">
    <subcellularLocation>
        <location evidence="2">Cell membrane</location>
    </subcellularLocation>
    <subcellularLocation>
        <location evidence="3">Membrane</location>
        <topology evidence="3">Single-pass type I membrane protein</topology>
    </subcellularLocation>
    <subcellularLocation>
        <location evidence="1">Secreted</location>
        <location evidence="1">Cell wall</location>
    </subcellularLocation>
</comment>
<evidence type="ECO:0000256" key="22">
    <source>
        <dbReference type="ARBA" id="ARBA00048679"/>
    </source>
</evidence>
<keyword evidence="15 23" id="KW-0067">ATP-binding</keyword>
<comment type="similarity">
    <text evidence="20">Belongs to the polygalacturonase-inhibiting protein family.</text>
</comment>
<dbReference type="FunFam" id="3.80.10.10:FF:000400">
    <property type="entry name" value="Nuclear pore complex protein NUP107"/>
    <property type="match status" value="1"/>
</dbReference>
<evidence type="ECO:0000256" key="25">
    <source>
        <dbReference type="SAM" id="SignalP"/>
    </source>
</evidence>
<evidence type="ECO:0000256" key="7">
    <source>
        <dbReference type="ARBA" id="ARBA00022527"/>
    </source>
</evidence>
<dbReference type="InterPro" id="IPR051716">
    <property type="entry name" value="Plant_RL_S/T_kinase"/>
</dbReference>
<dbReference type="EC" id="2.7.11.1" evidence="5"/>
<evidence type="ECO:0000256" key="19">
    <source>
        <dbReference type="ARBA" id="ARBA00023180"/>
    </source>
</evidence>
<dbReference type="PANTHER" id="PTHR48053:SF160">
    <property type="entry name" value="PROTEIN KINASE DOMAIN-CONTAINING PROTEIN"/>
    <property type="match status" value="1"/>
</dbReference>
<feature type="signal peptide" evidence="25">
    <location>
        <begin position="1"/>
        <end position="19"/>
    </location>
</feature>
<keyword evidence="13 23" id="KW-0547">Nucleotide-binding</keyword>
<dbReference type="InterPro" id="IPR032675">
    <property type="entry name" value="LRR_dom_sf"/>
</dbReference>
<dbReference type="Pfam" id="PF00560">
    <property type="entry name" value="LRR_1"/>
    <property type="match status" value="9"/>
</dbReference>
<dbReference type="SUPFAM" id="SSF52058">
    <property type="entry name" value="L domain-like"/>
    <property type="match status" value="2"/>
</dbReference>
<dbReference type="GO" id="GO:0005886">
    <property type="term" value="C:plasma membrane"/>
    <property type="evidence" value="ECO:0007669"/>
    <property type="project" value="UniProtKB-SubCell"/>
</dbReference>
<name>A0A8J4V9W6_9ROSI</name>
<dbReference type="InterPro" id="IPR001611">
    <property type="entry name" value="Leu-rich_rpt"/>
</dbReference>
<comment type="caution">
    <text evidence="27">The sequence shown here is derived from an EMBL/GenBank/DDBJ whole genome shotgun (WGS) entry which is preliminary data.</text>
</comment>
<dbReference type="GO" id="GO:0004674">
    <property type="term" value="F:protein serine/threonine kinase activity"/>
    <property type="evidence" value="ECO:0007669"/>
    <property type="project" value="UniProtKB-KW"/>
</dbReference>
<keyword evidence="28" id="KW-1185">Reference proteome</keyword>
<evidence type="ECO:0000256" key="16">
    <source>
        <dbReference type="ARBA" id="ARBA00022989"/>
    </source>
</evidence>
<dbReference type="InterPro" id="IPR008271">
    <property type="entry name" value="Ser/Thr_kinase_AS"/>
</dbReference>
<feature type="transmembrane region" description="Helical" evidence="24">
    <location>
        <begin position="779"/>
        <end position="801"/>
    </location>
</feature>
<evidence type="ECO:0000313" key="28">
    <source>
        <dbReference type="Proteomes" id="UP000737018"/>
    </source>
</evidence>
<evidence type="ECO:0000259" key="26">
    <source>
        <dbReference type="PROSITE" id="PS50011"/>
    </source>
</evidence>
<keyword evidence="12" id="KW-0677">Repeat</keyword>
<comment type="similarity">
    <text evidence="4">Belongs to the protein kinase superfamily. Ser/Thr protein kinase family.</text>
</comment>
<dbReference type="FunFam" id="3.80.10.10:FF:000095">
    <property type="entry name" value="LRR receptor-like serine/threonine-protein kinase GSO1"/>
    <property type="match status" value="1"/>
</dbReference>
<keyword evidence="16 24" id="KW-1133">Transmembrane helix</keyword>
<dbReference type="PROSITE" id="PS00108">
    <property type="entry name" value="PROTEIN_KINASE_ST"/>
    <property type="match status" value="1"/>
</dbReference>
<reference evidence="27" key="1">
    <citation type="submission" date="2020-03" db="EMBL/GenBank/DDBJ databases">
        <title>Castanea mollissima Vanexum genome sequencing.</title>
        <authorList>
            <person name="Staton M."/>
        </authorList>
    </citation>
    <scope>NUCLEOTIDE SEQUENCE</scope>
    <source>
        <tissue evidence="27">Leaf</tissue>
    </source>
</reference>
<evidence type="ECO:0000256" key="4">
    <source>
        <dbReference type="ARBA" id="ARBA00008684"/>
    </source>
</evidence>
<accession>A0A8J4V9W6</accession>
<keyword evidence="6" id="KW-0964">Secreted</keyword>
<evidence type="ECO:0000256" key="2">
    <source>
        <dbReference type="ARBA" id="ARBA00004236"/>
    </source>
</evidence>
<evidence type="ECO:0000256" key="8">
    <source>
        <dbReference type="ARBA" id="ARBA00022614"/>
    </source>
</evidence>
<sequence length="1134" mass="125748">MLLFSYHALFSLRFMLALSVSLAPSAIYLLEFRDSLPKHSQNLLPWNKTNSPCKWPGVYCYHNNGFQVKALNLSGFGLSGVLNHSISYLCLHKNLLSLDLSGNNFTGGIPQLLGNCGQLNTVLLNDNGFQGPIPPEIFQSKRLLRLDLGYNSLSGNIPPEVSLCINLEYIGLYNNYLNGELPSELFYLSKMKHLYLNTNNLTGSLPDFSPLCAISNLWIHENAFSESLPHTLSNCHNLTMFMASNNEFEGVIPPEIFKGLLQLEVLYLNENNIEGEIPETLWGLERLQELVLSSNKLNGTLSERIAKCQRLTTIALSDNKLVGQIPPSIGNLKDLNYLFLFDNMLDGSLPPQLGNCSSLVELRLQNNLIRGTIPPEICNLENLEVLLLFNNHIEGHIPLQIGRMSSLVELALYNNSLTGRIPSGIIHLKKLTFLSLAHNSLIGEVPSKLGKNNSPGLIKLDLTGNNLFGPIPSSICTGNHLSVLALGNNQFNGSFPIGIEICSSLRRVILSNNLLQGNIQADLSKNSGISFLEVRNNLLVGTIPPALGYWSNLTMLDLSENSLSGTIPPELSKLEDLQILRLSSNGLAGSIPSELGHCKRLIKLDLSKNYLSGSIPLEITSLTKLQNLHLEENKFSGAIPDSFSSPHSLFELQLGSNMLEGTIPCSLGTLHHFSSVLNLSNNRLSGNIPACLGNLDKLQILDLSGNSFSGEIPTELNNMISLTFVNISFNNISGKLPSTWLKLVASYPGSFLGNTGLCLLGIEEKYCVEARNSHKRGQVLAGVIIGVVISVTLLCALIYILMVGGLRKKLTPDQSLLHDCQSMTEDLPDDLKFEDIMRATEGLSDKYVIGRGKHGTVYRTESANSRKHWAVKRMDLSKSSFRHELRTLSLIRHRNVVRMAGYCIKDGYGYIVTEYMPGGTLFDVLSQSDPCLSLDWDTRYRIAFGIAQGLSYLHHDCVAQIIHRDIKSDNILMDSELEPKIGDFGMAKLVKDSDSSSTTTRSVIVGTLGYMAPENAYSTRLTEKCDVYSYGVILLELLCRKLPVDPCFIEGLDIVSWTRKNLQENDECICFLDEEISYWDEDEQQKALKLLDLALECTEQMADRRPSMRDVVAFLIKMNDKHARTIHDRQSSRV</sequence>
<dbReference type="Gene3D" id="1.10.510.10">
    <property type="entry name" value="Transferase(Phosphotransferase) domain 1"/>
    <property type="match status" value="1"/>
</dbReference>
<dbReference type="OrthoDB" id="676979at2759"/>
<evidence type="ECO:0000256" key="10">
    <source>
        <dbReference type="ARBA" id="ARBA00022692"/>
    </source>
</evidence>
<dbReference type="Gene3D" id="3.30.200.20">
    <property type="entry name" value="Phosphorylase Kinase, domain 1"/>
    <property type="match status" value="1"/>
</dbReference>
<dbReference type="InterPro" id="IPR011009">
    <property type="entry name" value="Kinase-like_dom_sf"/>
</dbReference>
<dbReference type="Gene3D" id="3.80.10.10">
    <property type="entry name" value="Ribonuclease Inhibitor"/>
    <property type="match status" value="4"/>
</dbReference>
<dbReference type="GO" id="GO:0099402">
    <property type="term" value="P:plant organ development"/>
    <property type="evidence" value="ECO:0007669"/>
    <property type="project" value="UniProtKB-ARBA"/>
</dbReference>
<evidence type="ECO:0000256" key="14">
    <source>
        <dbReference type="ARBA" id="ARBA00022777"/>
    </source>
</evidence>
<dbReference type="FunFam" id="3.80.10.10:FF:000385">
    <property type="entry name" value="Leucine-rich repeat family protein"/>
    <property type="match status" value="1"/>
</dbReference>
<dbReference type="GO" id="GO:0005524">
    <property type="term" value="F:ATP binding"/>
    <property type="evidence" value="ECO:0007669"/>
    <property type="project" value="UniProtKB-UniRule"/>
</dbReference>
<dbReference type="PROSITE" id="PS50011">
    <property type="entry name" value="PROTEIN_KINASE_DOM"/>
    <property type="match status" value="1"/>
</dbReference>
<keyword evidence="6" id="KW-0134">Cell wall</keyword>
<keyword evidence="18" id="KW-0675">Receptor</keyword>
<keyword evidence="9" id="KW-0808">Transferase</keyword>
<evidence type="ECO:0000256" key="13">
    <source>
        <dbReference type="ARBA" id="ARBA00022741"/>
    </source>
</evidence>
<dbReference type="EMBL" id="JRKL02013179">
    <property type="protein sequence ID" value="KAF3943019.1"/>
    <property type="molecule type" value="Genomic_DNA"/>
</dbReference>
<dbReference type="SUPFAM" id="SSF52047">
    <property type="entry name" value="RNI-like"/>
    <property type="match status" value="1"/>
</dbReference>
<dbReference type="Proteomes" id="UP000737018">
    <property type="component" value="Unassembled WGS sequence"/>
</dbReference>
<keyword evidence="11 25" id="KW-0732">Signal</keyword>
<evidence type="ECO:0000256" key="21">
    <source>
        <dbReference type="ARBA" id="ARBA00047899"/>
    </source>
</evidence>
<evidence type="ECO:0000256" key="20">
    <source>
        <dbReference type="ARBA" id="ARBA00038043"/>
    </source>
</evidence>
<dbReference type="GO" id="GO:0009653">
    <property type="term" value="P:anatomical structure morphogenesis"/>
    <property type="evidence" value="ECO:0007669"/>
    <property type="project" value="UniProtKB-ARBA"/>
</dbReference>
<evidence type="ECO:0000256" key="11">
    <source>
        <dbReference type="ARBA" id="ARBA00022729"/>
    </source>
</evidence>
<dbReference type="SUPFAM" id="SSF56112">
    <property type="entry name" value="Protein kinase-like (PK-like)"/>
    <property type="match status" value="1"/>
</dbReference>
<evidence type="ECO:0000256" key="17">
    <source>
        <dbReference type="ARBA" id="ARBA00023136"/>
    </source>
</evidence>
<keyword evidence="17 24" id="KW-0472">Membrane</keyword>
<dbReference type="Pfam" id="PF13855">
    <property type="entry name" value="LRR_8"/>
    <property type="match status" value="2"/>
</dbReference>
<evidence type="ECO:0000256" key="9">
    <source>
        <dbReference type="ARBA" id="ARBA00022679"/>
    </source>
</evidence>
<dbReference type="PANTHER" id="PTHR48053">
    <property type="entry name" value="LEUCINE RICH REPEAT FAMILY PROTEIN, EXPRESSED"/>
    <property type="match status" value="1"/>
</dbReference>
<proteinExistence type="inferred from homology"/>
<evidence type="ECO:0000256" key="18">
    <source>
        <dbReference type="ARBA" id="ARBA00023170"/>
    </source>
</evidence>
<dbReference type="FunFam" id="1.10.510.10:FF:000569">
    <property type="entry name" value="Serine/threonine-protein kinase-like protein CCR4"/>
    <property type="match status" value="1"/>
</dbReference>
<evidence type="ECO:0000256" key="15">
    <source>
        <dbReference type="ARBA" id="ARBA00022840"/>
    </source>
</evidence>
<feature type="binding site" evidence="23">
    <location>
        <position position="872"/>
    </location>
    <ligand>
        <name>ATP</name>
        <dbReference type="ChEBI" id="CHEBI:30616"/>
    </ligand>
</feature>
<dbReference type="AlphaFoldDB" id="A0A8J4V9W6"/>
<keyword evidence="7" id="KW-0723">Serine/threonine-protein kinase</keyword>
<feature type="domain" description="Protein kinase" evidence="26">
    <location>
        <begin position="843"/>
        <end position="1125"/>
    </location>
</feature>
<evidence type="ECO:0000256" key="6">
    <source>
        <dbReference type="ARBA" id="ARBA00022512"/>
    </source>
</evidence>
<evidence type="ECO:0000256" key="24">
    <source>
        <dbReference type="SAM" id="Phobius"/>
    </source>
</evidence>
<protein>
    <recommendedName>
        <fullName evidence="5">non-specific serine/threonine protein kinase</fullName>
        <ecNumber evidence="5">2.7.11.1</ecNumber>
    </recommendedName>
</protein>
<comment type="catalytic activity">
    <reaction evidence="21">
        <text>L-threonyl-[protein] + ATP = O-phospho-L-threonyl-[protein] + ADP + H(+)</text>
        <dbReference type="Rhea" id="RHEA:46608"/>
        <dbReference type="Rhea" id="RHEA-COMP:11060"/>
        <dbReference type="Rhea" id="RHEA-COMP:11605"/>
        <dbReference type="ChEBI" id="CHEBI:15378"/>
        <dbReference type="ChEBI" id="CHEBI:30013"/>
        <dbReference type="ChEBI" id="CHEBI:30616"/>
        <dbReference type="ChEBI" id="CHEBI:61977"/>
        <dbReference type="ChEBI" id="CHEBI:456216"/>
        <dbReference type="EC" id="2.7.11.1"/>
    </reaction>
</comment>
<evidence type="ECO:0000313" key="27">
    <source>
        <dbReference type="EMBL" id="KAF3943019.1"/>
    </source>
</evidence>
<comment type="catalytic activity">
    <reaction evidence="22">
        <text>L-seryl-[protein] + ATP = O-phospho-L-seryl-[protein] + ADP + H(+)</text>
        <dbReference type="Rhea" id="RHEA:17989"/>
        <dbReference type="Rhea" id="RHEA-COMP:9863"/>
        <dbReference type="Rhea" id="RHEA-COMP:11604"/>
        <dbReference type="ChEBI" id="CHEBI:15378"/>
        <dbReference type="ChEBI" id="CHEBI:29999"/>
        <dbReference type="ChEBI" id="CHEBI:30616"/>
        <dbReference type="ChEBI" id="CHEBI:83421"/>
        <dbReference type="ChEBI" id="CHEBI:456216"/>
        <dbReference type="EC" id="2.7.11.1"/>
    </reaction>
</comment>
<organism evidence="27 28">
    <name type="scientific">Castanea mollissima</name>
    <name type="common">Chinese chestnut</name>
    <dbReference type="NCBI Taxonomy" id="60419"/>
    <lineage>
        <taxon>Eukaryota</taxon>
        <taxon>Viridiplantae</taxon>
        <taxon>Streptophyta</taxon>
        <taxon>Embryophyta</taxon>
        <taxon>Tracheophyta</taxon>
        <taxon>Spermatophyta</taxon>
        <taxon>Magnoliopsida</taxon>
        <taxon>eudicotyledons</taxon>
        <taxon>Gunneridae</taxon>
        <taxon>Pentapetalae</taxon>
        <taxon>rosids</taxon>
        <taxon>fabids</taxon>
        <taxon>Fagales</taxon>
        <taxon>Fagaceae</taxon>
        <taxon>Castanea</taxon>
    </lineage>
</organism>
<dbReference type="SMART" id="SM00220">
    <property type="entry name" value="S_TKc"/>
    <property type="match status" value="1"/>
</dbReference>
<evidence type="ECO:0000256" key="12">
    <source>
        <dbReference type="ARBA" id="ARBA00022737"/>
    </source>
</evidence>
<gene>
    <name evidence="27" type="ORF">CMV_030387</name>
</gene>
<dbReference type="InterPro" id="IPR013210">
    <property type="entry name" value="LRR_N_plant-typ"/>
</dbReference>
<dbReference type="Pfam" id="PF00069">
    <property type="entry name" value="Pkinase"/>
    <property type="match status" value="1"/>
</dbReference>
<evidence type="ECO:0000256" key="3">
    <source>
        <dbReference type="ARBA" id="ARBA00004479"/>
    </source>
</evidence>
<feature type="chain" id="PRO_5035293091" description="non-specific serine/threonine protein kinase" evidence="25">
    <location>
        <begin position="20"/>
        <end position="1134"/>
    </location>
</feature>
<keyword evidence="8" id="KW-0433">Leucine-rich repeat</keyword>
<evidence type="ECO:0000256" key="23">
    <source>
        <dbReference type="PROSITE-ProRule" id="PRU10141"/>
    </source>
</evidence>
<keyword evidence="19" id="KW-0325">Glycoprotein</keyword>
<dbReference type="InterPro" id="IPR017441">
    <property type="entry name" value="Protein_kinase_ATP_BS"/>
</dbReference>
<dbReference type="PROSITE" id="PS00107">
    <property type="entry name" value="PROTEIN_KINASE_ATP"/>
    <property type="match status" value="1"/>
</dbReference>
<dbReference type="SMART" id="SM00369">
    <property type="entry name" value="LRR_TYP"/>
    <property type="match status" value="9"/>
</dbReference>
<dbReference type="PRINTS" id="PR00019">
    <property type="entry name" value="LEURICHRPT"/>
</dbReference>
<keyword evidence="10 24" id="KW-0812">Transmembrane</keyword>